<reference evidence="1 2" key="1">
    <citation type="journal article" date="2014" name="Genome Announc.">
        <title>Draft Genome Sequence of Paenibacillus pini JCM 16418T, Isolated from the Rhizosphere of Pine Tree.</title>
        <authorList>
            <person name="Yuki M."/>
            <person name="Oshima K."/>
            <person name="Suda W."/>
            <person name="Oshida Y."/>
            <person name="Kitamura K."/>
            <person name="Iida Y."/>
            <person name="Hattori M."/>
            <person name="Ohkuma M."/>
        </authorList>
    </citation>
    <scope>NUCLEOTIDE SEQUENCE [LARGE SCALE GENOMIC DNA]</scope>
    <source>
        <strain evidence="1 2">JCM 16418</strain>
    </source>
</reference>
<dbReference type="Pfam" id="PF09148">
    <property type="entry name" value="DUF1934"/>
    <property type="match status" value="1"/>
</dbReference>
<accession>W7YPN4</accession>
<sequence>MPDMKIAGIRLLSRQDGEEVLQEMPGEVMAMGQALYVKYKEPANEQGQETRTTLKITTDTVKMIRHGAVESEQSFQQERKHPGFYRAAYTSFNLSTHTHTLVMDMQGMYGQIRWTYDLYVYDECVGHFDISVDIQEETQS</sequence>
<comment type="caution">
    <text evidence="1">The sequence shown here is derived from an EMBL/GenBank/DDBJ whole genome shotgun (WGS) entry which is preliminary data.</text>
</comment>
<dbReference type="AlphaFoldDB" id="W7YPN4"/>
<dbReference type="RefSeq" id="WP_036652885.1">
    <property type="nucleotide sequence ID" value="NZ_BAVZ01000024.1"/>
</dbReference>
<protein>
    <recommendedName>
        <fullName evidence="3">DUF1934 domain-containing protein</fullName>
    </recommendedName>
</protein>
<organism evidence="1 2">
    <name type="scientific">Paenibacillus pini JCM 16418</name>
    <dbReference type="NCBI Taxonomy" id="1236976"/>
    <lineage>
        <taxon>Bacteria</taxon>
        <taxon>Bacillati</taxon>
        <taxon>Bacillota</taxon>
        <taxon>Bacilli</taxon>
        <taxon>Bacillales</taxon>
        <taxon>Paenibacillaceae</taxon>
        <taxon>Paenibacillus</taxon>
    </lineage>
</organism>
<proteinExistence type="predicted"/>
<dbReference type="Proteomes" id="UP000019364">
    <property type="component" value="Unassembled WGS sequence"/>
</dbReference>
<dbReference type="Gene3D" id="2.40.128.20">
    <property type="match status" value="1"/>
</dbReference>
<dbReference type="STRING" id="1236976.JCM16418_4664"/>
<dbReference type="eggNOG" id="COG4506">
    <property type="taxonomic scope" value="Bacteria"/>
</dbReference>
<dbReference type="InterPro" id="IPR015231">
    <property type="entry name" value="DUF1934"/>
</dbReference>
<name>W7YPN4_9BACL</name>
<dbReference type="OrthoDB" id="2641675at2"/>
<evidence type="ECO:0008006" key="3">
    <source>
        <dbReference type="Google" id="ProtNLM"/>
    </source>
</evidence>
<gene>
    <name evidence="1" type="ORF">JCM16418_4664</name>
</gene>
<dbReference type="InterPro" id="IPR012674">
    <property type="entry name" value="Calycin"/>
</dbReference>
<evidence type="ECO:0000313" key="1">
    <source>
        <dbReference type="EMBL" id="GAF10457.1"/>
    </source>
</evidence>
<dbReference type="SUPFAM" id="SSF50814">
    <property type="entry name" value="Lipocalins"/>
    <property type="match status" value="1"/>
</dbReference>
<evidence type="ECO:0000313" key="2">
    <source>
        <dbReference type="Proteomes" id="UP000019364"/>
    </source>
</evidence>
<dbReference type="EMBL" id="BAVZ01000024">
    <property type="protein sequence ID" value="GAF10457.1"/>
    <property type="molecule type" value="Genomic_DNA"/>
</dbReference>
<keyword evidence="2" id="KW-1185">Reference proteome</keyword>